<keyword evidence="5" id="KW-0472">Membrane</keyword>
<dbReference type="PANTHER" id="PTHR23012:SF93">
    <property type="entry name" value="RING_FYVE_PHD ZINC FINGER SUPERFAMILY PROTEIN"/>
    <property type="match status" value="1"/>
</dbReference>
<dbReference type="SUPFAM" id="SSF57850">
    <property type="entry name" value="RING/U-box"/>
    <property type="match status" value="1"/>
</dbReference>
<evidence type="ECO:0000313" key="8">
    <source>
        <dbReference type="Proteomes" id="UP000237105"/>
    </source>
</evidence>
<feature type="domain" description="RING-CH-type" evidence="6">
    <location>
        <begin position="55"/>
        <end position="115"/>
    </location>
</feature>
<dbReference type="CDD" id="cd16495">
    <property type="entry name" value="RING_CH-C4HC3_MARCH"/>
    <property type="match status" value="1"/>
</dbReference>
<keyword evidence="5" id="KW-1133">Transmembrane helix</keyword>
<dbReference type="InterPro" id="IPR022143">
    <property type="entry name" value="DUF3675"/>
</dbReference>
<evidence type="ECO:0000256" key="1">
    <source>
        <dbReference type="ARBA" id="ARBA00022723"/>
    </source>
</evidence>
<keyword evidence="3" id="KW-0862">Zinc</keyword>
<dbReference type="GO" id="GO:0004842">
    <property type="term" value="F:ubiquitin-protein transferase activity"/>
    <property type="evidence" value="ECO:0007669"/>
    <property type="project" value="TreeGrafter"/>
</dbReference>
<dbReference type="Gene3D" id="3.30.40.10">
    <property type="entry name" value="Zinc/RING finger domain, C3HC4 (zinc finger)"/>
    <property type="match status" value="1"/>
</dbReference>
<evidence type="ECO:0000259" key="6">
    <source>
        <dbReference type="PROSITE" id="PS51292"/>
    </source>
</evidence>
<name>A0A2P5BAI8_PARAD</name>
<keyword evidence="1" id="KW-0479">Metal-binding</keyword>
<evidence type="ECO:0000256" key="3">
    <source>
        <dbReference type="ARBA" id="ARBA00022833"/>
    </source>
</evidence>
<dbReference type="Pfam" id="PF12428">
    <property type="entry name" value="DUF3675"/>
    <property type="match status" value="1"/>
</dbReference>
<dbReference type="GO" id="GO:0016567">
    <property type="term" value="P:protein ubiquitination"/>
    <property type="evidence" value="ECO:0007669"/>
    <property type="project" value="TreeGrafter"/>
</dbReference>
<organism evidence="7 8">
    <name type="scientific">Parasponia andersonii</name>
    <name type="common">Sponia andersonii</name>
    <dbReference type="NCBI Taxonomy" id="3476"/>
    <lineage>
        <taxon>Eukaryota</taxon>
        <taxon>Viridiplantae</taxon>
        <taxon>Streptophyta</taxon>
        <taxon>Embryophyta</taxon>
        <taxon>Tracheophyta</taxon>
        <taxon>Spermatophyta</taxon>
        <taxon>Magnoliopsida</taxon>
        <taxon>eudicotyledons</taxon>
        <taxon>Gunneridae</taxon>
        <taxon>Pentapetalae</taxon>
        <taxon>rosids</taxon>
        <taxon>fabids</taxon>
        <taxon>Rosales</taxon>
        <taxon>Cannabaceae</taxon>
        <taxon>Parasponia</taxon>
    </lineage>
</organism>
<dbReference type="PROSITE" id="PS51292">
    <property type="entry name" value="ZF_RING_CH"/>
    <property type="match status" value="1"/>
</dbReference>
<dbReference type="Pfam" id="PF12906">
    <property type="entry name" value="RINGv"/>
    <property type="match status" value="1"/>
</dbReference>
<comment type="caution">
    <text evidence="7">The sequence shown here is derived from an EMBL/GenBank/DDBJ whole genome shotgun (WGS) entry which is preliminary data.</text>
</comment>
<keyword evidence="8" id="KW-1185">Reference proteome</keyword>
<proteinExistence type="predicted"/>
<dbReference type="OrthoDB" id="264354at2759"/>
<evidence type="ECO:0000256" key="2">
    <source>
        <dbReference type="ARBA" id="ARBA00022771"/>
    </source>
</evidence>
<accession>A0A2P5BAI8</accession>
<evidence type="ECO:0000256" key="4">
    <source>
        <dbReference type="SAM" id="MobiDB-lite"/>
    </source>
</evidence>
<dbReference type="Proteomes" id="UP000237105">
    <property type="component" value="Unassembled WGS sequence"/>
</dbReference>
<sequence length="273" mass="31014">MGDHFVLLVDRLLTESTLEAAIESRNRSIQSDISTEADNPITDDSSKKVEFGDISSLRKIVECRICHDEDGDSNMETPCSCSGSLKYAHRRCVQRWCNEKGDTICEICHQQFKPGYAVPPPLFQFGRIPMHFRGNWEISRRDINSPRIIAMVSSSDRNFLDPEFDDYSASRARSLTCCRTVAVIFMILLILRHTLPLIISGRNEYSFPLLMLLFLRTVGIVLPIYVMVRAVTAIHQRRNRSQQVLPISSSDALSDGETEHSEMQPSPHITRVN</sequence>
<dbReference type="InterPro" id="IPR011016">
    <property type="entry name" value="Znf_RING-CH"/>
</dbReference>
<dbReference type="InterPro" id="IPR033275">
    <property type="entry name" value="MARCH-like"/>
</dbReference>
<evidence type="ECO:0000313" key="7">
    <source>
        <dbReference type="EMBL" id="PON45786.1"/>
    </source>
</evidence>
<keyword evidence="5" id="KW-0812">Transmembrane</keyword>
<dbReference type="GO" id="GO:0008270">
    <property type="term" value="F:zinc ion binding"/>
    <property type="evidence" value="ECO:0007669"/>
    <property type="project" value="UniProtKB-KW"/>
</dbReference>
<dbReference type="SMART" id="SM00744">
    <property type="entry name" value="RINGv"/>
    <property type="match status" value="1"/>
</dbReference>
<feature type="region of interest" description="Disordered" evidence="4">
    <location>
        <begin position="248"/>
        <end position="273"/>
    </location>
</feature>
<feature type="transmembrane region" description="Helical" evidence="5">
    <location>
        <begin position="205"/>
        <end position="228"/>
    </location>
</feature>
<feature type="transmembrane region" description="Helical" evidence="5">
    <location>
        <begin position="180"/>
        <end position="199"/>
    </location>
</feature>
<dbReference type="GO" id="GO:0016020">
    <property type="term" value="C:membrane"/>
    <property type="evidence" value="ECO:0007669"/>
    <property type="project" value="TreeGrafter"/>
</dbReference>
<keyword evidence="2" id="KW-0863">Zinc-finger</keyword>
<gene>
    <name evidence="7" type="ORF">PanWU01x14_256610</name>
</gene>
<dbReference type="FunFam" id="3.30.40.10:FF:000337">
    <property type="entry name" value="Zinc finger family protein"/>
    <property type="match status" value="1"/>
</dbReference>
<dbReference type="EMBL" id="JXTB01000324">
    <property type="protein sequence ID" value="PON45786.1"/>
    <property type="molecule type" value="Genomic_DNA"/>
</dbReference>
<reference evidence="8" key="1">
    <citation type="submission" date="2016-06" db="EMBL/GenBank/DDBJ databases">
        <title>Parallel loss of symbiosis genes in relatives of nitrogen-fixing non-legume Parasponia.</title>
        <authorList>
            <person name="Van Velzen R."/>
            <person name="Holmer R."/>
            <person name="Bu F."/>
            <person name="Rutten L."/>
            <person name="Van Zeijl A."/>
            <person name="Liu W."/>
            <person name="Santuari L."/>
            <person name="Cao Q."/>
            <person name="Sharma T."/>
            <person name="Shen D."/>
            <person name="Roswanjaya Y."/>
            <person name="Wardhani T."/>
            <person name="Kalhor M.S."/>
            <person name="Jansen J."/>
            <person name="Van den Hoogen J."/>
            <person name="Gungor B."/>
            <person name="Hartog M."/>
            <person name="Hontelez J."/>
            <person name="Verver J."/>
            <person name="Yang W.-C."/>
            <person name="Schijlen E."/>
            <person name="Repin R."/>
            <person name="Schilthuizen M."/>
            <person name="Schranz E."/>
            <person name="Heidstra R."/>
            <person name="Miyata K."/>
            <person name="Fedorova E."/>
            <person name="Kohlen W."/>
            <person name="Bisseling T."/>
            <person name="Smit S."/>
            <person name="Geurts R."/>
        </authorList>
    </citation>
    <scope>NUCLEOTIDE SEQUENCE [LARGE SCALE GENOMIC DNA]</scope>
    <source>
        <strain evidence="8">cv. WU1-14</strain>
    </source>
</reference>
<dbReference type="PANTHER" id="PTHR23012">
    <property type="entry name" value="RING/FYVE/PHD ZINC FINGER DOMAIN-CONTAINING"/>
    <property type="match status" value="1"/>
</dbReference>
<evidence type="ECO:0000256" key="5">
    <source>
        <dbReference type="SAM" id="Phobius"/>
    </source>
</evidence>
<protein>
    <submittedName>
        <fullName evidence="7">Zinc finger, RING-CH-type</fullName>
    </submittedName>
</protein>
<dbReference type="InterPro" id="IPR013083">
    <property type="entry name" value="Znf_RING/FYVE/PHD"/>
</dbReference>
<dbReference type="AlphaFoldDB" id="A0A2P5BAI8"/>